<proteinExistence type="predicted"/>
<accession>G9WZF1</accession>
<evidence type="ECO:0000313" key="5">
    <source>
        <dbReference type="Proteomes" id="UP000006437"/>
    </source>
</evidence>
<evidence type="ECO:0000259" key="1">
    <source>
        <dbReference type="SMART" id="SM00481"/>
    </source>
</evidence>
<dbReference type="RefSeq" id="WP_009525781.1">
    <property type="nucleotide sequence ID" value="NZ_JBQMYE010000135.1"/>
</dbReference>
<dbReference type="EMBL" id="AFZE01000007">
    <property type="protein sequence ID" value="EHL15977.1"/>
    <property type="molecule type" value="Genomic_DNA"/>
</dbReference>
<dbReference type="PANTHER" id="PTHR36928:SF1">
    <property type="entry name" value="PHOSPHATASE YCDX-RELATED"/>
    <property type="match status" value="1"/>
</dbReference>
<dbReference type="Pfam" id="PF02811">
    <property type="entry name" value="PHP"/>
    <property type="match status" value="1"/>
</dbReference>
<dbReference type="STRING" id="796937.HMPREF9630_00862"/>
<dbReference type="BioCyc" id="EBAC796937-HMP:GMGH-1557-MONOMER"/>
<evidence type="ECO:0000313" key="4">
    <source>
        <dbReference type="Proteomes" id="UP000003379"/>
    </source>
</evidence>
<dbReference type="EMBL" id="AFZG01000085">
    <property type="protein sequence ID" value="EHL15815.1"/>
    <property type="molecule type" value="Genomic_DNA"/>
</dbReference>
<feature type="domain" description="Polymerase/histidinol phosphatase N-terminal" evidence="1">
    <location>
        <begin position="5"/>
        <end position="83"/>
    </location>
</feature>
<dbReference type="GO" id="GO:0008270">
    <property type="term" value="F:zinc ion binding"/>
    <property type="evidence" value="ECO:0007669"/>
    <property type="project" value="TreeGrafter"/>
</dbReference>
<protein>
    <recommendedName>
        <fullName evidence="1">Polymerase/histidinol phosphatase N-terminal domain-containing protein</fullName>
    </recommendedName>
</protein>
<comment type="caution">
    <text evidence="3">The sequence shown here is derived from an EMBL/GenBank/DDBJ whole genome shotgun (WGS) entry which is preliminary data.</text>
</comment>
<accession>G9XFS2</accession>
<dbReference type="GO" id="GO:0005829">
    <property type="term" value="C:cytosol"/>
    <property type="evidence" value="ECO:0007669"/>
    <property type="project" value="TreeGrafter"/>
</dbReference>
<dbReference type="PANTHER" id="PTHR36928">
    <property type="entry name" value="PHOSPHATASE YCDX-RELATED"/>
    <property type="match status" value="1"/>
</dbReference>
<dbReference type="SUPFAM" id="SSF89550">
    <property type="entry name" value="PHP domain-like"/>
    <property type="match status" value="1"/>
</dbReference>
<dbReference type="PATRIC" id="fig|796937.3.peg.750"/>
<dbReference type="InterPro" id="IPR050243">
    <property type="entry name" value="PHP_phosphatase"/>
</dbReference>
<evidence type="ECO:0000313" key="2">
    <source>
        <dbReference type="EMBL" id="EHL15815.1"/>
    </source>
</evidence>
<dbReference type="SMART" id="SM00481">
    <property type="entry name" value="POLIIIAc"/>
    <property type="match status" value="1"/>
</dbReference>
<dbReference type="GO" id="GO:0042578">
    <property type="term" value="F:phosphoric ester hydrolase activity"/>
    <property type="evidence" value="ECO:0007669"/>
    <property type="project" value="TreeGrafter"/>
</dbReference>
<gene>
    <name evidence="2" type="ORF">HMPREF9628_00738</name>
    <name evidence="3" type="ORF">HMPREF9629_01552</name>
</gene>
<dbReference type="HOGENOM" id="CLU_061999_1_0_9"/>
<dbReference type="Proteomes" id="UP000003379">
    <property type="component" value="Unassembled WGS sequence"/>
</dbReference>
<dbReference type="Proteomes" id="UP000006437">
    <property type="component" value="Unassembled WGS sequence"/>
</dbReference>
<reference evidence="2 4" key="2">
    <citation type="submission" date="2011-08" db="EMBL/GenBank/DDBJ databases">
        <title>The Genome Sequence of Eubacteriaceae bacterium CM5.</title>
        <authorList>
            <consortium name="The Broad Institute Genome Sequencing Platform"/>
            <person name="Earl A."/>
            <person name="Ward D."/>
            <person name="Feldgarden M."/>
            <person name="Gevers D."/>
            <person name="Sizova M."/>
            <person name="Hazen A."/>
            <person name="Epstein S."/>
            <person name="Young S.K."/>
            <person name="Zeng Q."/>
            <person name="Gargeya S."/>
            <person name="Fitzgerald M."/>
            <person name="Haas B."/>
            <person name="Abouelleil A."/>
            <person name="Alvarado L."/>
            <person name="Arachchi H.M."/>
            <person name="Berlin A."/>
            <person name="Brown A."/>
            <person name="Chapman S.B."/>
            <person name="Chen Z."/>
            <person name="Dunbar C."/>
            <person name="Freedman E."/>
            <person name="Gearin G."/>
            <person name="Gellesch M."/>
            <person name="Goldberg J."/>
            <person name="Griggs A."/>
            <person name="Gujja S."/>
            <person name="Heiman D."/>
            <person name="Howarth C."/>
            <person name="Larson L."/>
            <person name="Lui A."/>
            <person name="MacDonald P.J.P."/>
            <person name="Montmayeur A."/>
            <person name="Murphy C."/>
            <person name="Neiman D."/>
            <person name="Pearson M."/>
            <person name="Priest M."/>
            <person name="Roberts A."/>
            <person name="Saif S."/>
            <person name="Shea T."/>
            <person name="Shenoy N."/>
            <person name="Sisk P."/>
            <person name="Stolte C."/>
            <person name="Sykes S."/>
            <person name="Wortman J."/>
            <person name="Nusbaum C."/>
            <person name="Birren B."/>
        </authorList>
    </citation>
    <scope>NUCLEOTIDE SEQUENCE [LARGE SCALE GENOMIC DNA]</scope>
    <source>
        <strain evidence="2 4">CM5</strain>
    </source>
</reference>
<dbReference type="AlphaFoldDB" id="G9WZF1"/>
<dbReference type="InterPro" id="IPR003141">
    <property type="entry name" value="Pol/His_phosphatase_N"/>
</dbReference>
<dbReference type="InterPro" id="IPR016195">
    <property type="entry name" value="Pol/histidinol_Pase-like"/>
</dbReference>
<dbReference type="Gene3D" id="3.20.20.140">
    <property type="entry name" value="Metal-dependent hydrolases"/>
    <property type="match status" value="1"/>
</dbReference>
<dbReference type="InterPro" id="IPR004013">
    <property type="entry name" value="PHP_dom"/>
</dbReference>
<sequence length="237" mass="27385">MKIFADYHTHTIYSDGKTTIQENVEQAIKIGLKTIGISDHGYKHMGFGVKYENYPKIREEIDRLQEKYKQIKILMGIECNILDDKGNIDIDDKIMSYMDYVMAGYHFGSTPKNLRGVKNHIFNYIKPLKNYEIDYNTRALINAMKNNDLFILTHPGDKGNVDIEEIAKVAKQTDTVLEINERHHNLTYEQLLKVKHFDIKYVISSDAHKKDAIGMVNDAIKRAVKAEIPINRIINVI</sequence>
<reference evidence="3 5" key="1">
    <citation type="submission" date="2011-08" db="EMBL/GenBank/DDBJ databases">
        <title>The Genome Sequence of Eubacteriaceae bacterium ACC19a.</title>
        <authorList>
            <consortium name="The Broad Institute Genome Sequencing Platform"/>
            <person name="Earl A."/>
            <person name="Ward D."/>
            <person name="Feldgarden M."/>
            <person name="Gevers D."/>
            <person name="Sizova M."/>
            <person name="Hazen A."/>
            <person name="Epstein S."/>
            <person name="Young S.K."/>
            <person name="Zeng Q."/>
            <person name="Gargeya S."/>
            <person name="Fitzgerald M."/>
            <person name="Haas B."/>
            <person name="Abouelleil A."/>
            <person name="Alvarado L."/>
            <person name="Arachchi H.M."/>
            <person name="Berlin A."/>
            <person name="Brown A."/>
            <person name="Chapman S.B."/>
            <person name="Chen Z."/>
            <person name="Dunbar C."/>
            <person name="Freedman E."/>
            <person name="Gearin G."/>
            <person name="Gellesch M."/>
            <person name="Goldberg J."/>
            <person name="Griggs A."/>
            <person name="Gujja S."/>
            <person name="Heiman D."/>
            <person name="Howarth C."/>
            <person name="Larson L."/>
            <person name="Lui A."/>
            <person name="MacDonald P.J.P."/>
            <person name="Montmayeur A."/>
            <person name="Murphy C."/>
            <person name="Neiman D."/>
            <person name="Pearson M."/>
            <person name="Priest M."/>
            <person name="Roberts A."/>
            <person name="Saif S."/>
            <person name="Shea T."/>
            <person name="Shenoy N."/>
            <person name="Sisk P."/>
            <person name="Stolte C."/>
            <person name="Sykes S."/>
            <person name="Wortman J."/>
            <person name="Nusbaum C."/>
            <person name="Birren B."/>
        </authorList>
    </citation>
    <scope>NUCLEOTIDE SEQUENCE [LARGE SCALE GENOMIC DNA]</scope>
    <source>
        <strain evidence="3 5">ACC19a</strain>
    </source>
</reference>
<evidence type="ECO:0000313" key="3">
    <source>
        <dbReference type="EMBL" id="EHL15977.1"/>
    </source>
</evidence>
<organism evidence="3 5">
    <name type="scientific">Peptoanaerobacter stomatis</name>
    <dbReference type="NCBI Taxonomy" id="796937"/>
    <lineage>
        <taxon>Bacteria</taxon>
        <taxon>Bacillati</taxon>
        <taxon>Bacillota</taxon>
        <taxon>Clostridia</taxon>
        <taxon>Peptostreptococcales</taxon>
        <taxon>Filifactoraceae</taxon>
        <taxon>Peptoanaerobacter</taxon>
    </lineage>
</organism>
<name>G9WZF1_9FIRM</name>